<evidence type="ECO:0000313" key="3">
    <source>
        <dbReference type="Proteomes" id="UP001300502"/>
    </source>
</evidence>
<reference evidence="2 3" key="1">
    <citation type="submission" date="2022-07" db="EMBL/GenBank/DDBJ databases">
        <title>Genome-wide signatures of adaptation to extreme environments.</title>
        <authorList>
            <person name="Cho C.H."/>
            <person name="Yoon H.S."/>
        </authorList>
    </citation>
    <scope>NUCLEOTIDE SEQUENCE [LARGE SCALE GENOMIC DNA]</scope>
    <source>
        <strain evidence="2 3">108.79 E11</strain>
    </source>
</reference>
<keyword evidence="3" id="KW-1185">Reference proteome</keyword>
<dbReference type="Proteomes" id="UP001300502">
    <property type="component" value="Unassembled WGS sequence"/>
</dbReference>
<accession>A0AAV9IJI0</accession>
<comment type="caution">
    <text evidence="2">The sequence shown here is derived from an EMBL/GenBank/DDBJ whole genome shotgun (WGS) entry which is preliminary data.</text>
</comment>
<feature type="region of interest" description="Disordered" evidence="1">
    <location>
        <begin position="26"/>
        <end position="52"/>
    </location>
</feature>
<name>A0AAV9IJI0_9RHOD</name>
<dbReference type="EMBL" id="JANCYU010000052">
    <property type="protein sequence ID" value="KAK4527510.1"/>
    <property type="molecule type" value="Genomic_DNA"/>
</dbReference>
<evidence type="ECO:0000313" key="2">
    <source>
        <dbReference type="EMBL" id="KAK4527510.1"/>
    </source>
</evidence>
<protein>
    <submittedName>
        <fullName evidence="2">Uncharacterized protein</fullName>
    </submittedName>
</protein>
<proteinExistence type="predicted"/>
<gene>
    <name evidence="2" type="ORF">GAYE_SCF40G5432</name>
</gene>
<organism evidence="2 3">
    <name type="scientific">Galdieria yellowstonensis</name>
    <dbReference type="NCBI Taxonomy" id="3028027"/>
    <lineage>
        <taxon>Eukaryota</taxon>
        <taxon>Rhodophyta</taxon>
        <taxon>Bangiophyceae</taxon>
        <taxon>Galdieriales</taxon>
        <taxon>Galdieriaceae</taxon>
        <taxon>Galdieria</taxon>
    </lineage>
</organism>
<sequence length="144" mass="16195">MFVATPCPLVLLSKKRSRLALCACHPSNGKDTDTPKHQSGKNPQPKGESFASQRAFHEIPSTSVDWDFEWVKYVATGKIEDTKSKPSSLWDKVKSTKFSRRLAVPNWSRSTKDWRFWVATLLVLSMIMAAIQHSSSHIMGSGFI</sequence>
<evidence type="ECO:0000256" key="1">
    <source>
        <dbReference type="SAM" id="MobiDB-lite"/>
    </source>
</evidence>
<dbReference type="AlphaFoldDB" id="A0AAV9IJI0"/>